<dbReference type="AlphaFoldDB" id="A0A263D679"/>
<dbReference type="PROSITE" id="PS51257">
    <property type="entry name" value="PROKAR_LIPOPROTEIN"/>
    <property type="match status" value="1"/>
</dbReference>
<protein>
    <recommendedName>
        <fullName evidence="4">SurA N-terminal domain-containing protein</fullName>
    </recommendedName>
</protein>
<name>A0A263D679_9PSEU</name>
<evidence type="ECO:0008006" key="4">
    <source>
        <dbReference type="Google" id="ProtNLM"/>
    </source>
</evidence>
<feature type="chain" id="PRO_5039353295" description="SurA N-terminal domain-containing protein" evidence="1">
    <location>
        <begin position="18"/>
        <end position="319"/>
    </location>
</feature>
<dbReference type="RefSeq" id="WP_094862064.1">
    <property type="nucleotide sequence ID" value="NZ_NKYE01000004.1"/>
</dbReference>
<evidence type="ECO:0000313" key="2">
    <source>
        <dbReference type="EMBL" id="OZM73548.1"/>
    </source>
</evidence>
<dbReference type="InParanoid" id="A0A263D679"/>
<sequence>MRIIGRTRAFIAVVACAALLTACGSGPSQMSSAAIVGDRSVELGAVQHEIQWLLDNVPEAKQAQDQRKLDAESRKIVQGRVIHELVSVAAQREGLRTDERQVAELIDGSGGLEQAAKAVQVEPGRVRDVASDQVLLQDLGRRYLDRLSVALVGTVITEEQPGNTAKDQALELGRKIAAEPARAAEIVQQSGQRLVDEKERLSLGAEAQNGSEIASSAVFGAKEGTVLVIQPSQQQAGWLVALVKDRSTEQVPGGDPGFGQQADPRLLYTIGVRMLQPIADELGVRVNPRYGVWDATAMSLAANENEITGFQLMPRTVQP</sequence>
<reference evidence="2 3" key="1">
    <citation type="submission" date="2017-07" db="EMBL/GenBank/DDBJ databases">
        <title>Amycolatopsis antarcticus sp. nov., isolated from the surface of an Antarcticus brown macroalga.</title>
        <authorList>
            <person name="Wang J."/>
            <person name="Leiva S."/>
            <person name="Huang J."/>
            <person name="Huang Y."/>
        </authorList>
    </citation>
    <scope>NUCLEOTIDE SEQUENCE [LARGE SCALE GENOMIC DNA]</scope>
    <source>
        <strain evidence="2 3">AU-G6</strain>
    </source>
</reference>
<comment type="caution">
    <text evidence="2">The sequence shown here is derived from an EMBL/GenBank/DDBJ whole genome shotgun (WGS) entry which is preliminary data.</text>
</comment>
<accession>A0A263D679</accession>
<dbReference type="EMBL" id="NKYE01000004">
    <property type="protein sequence ID" value="OZM73548.1"/>
    <property type="molecule type" value="Genomic_DNA"/>
</dbReference>
<gene>
    <name evidence="2" type="ORF">CFN78_08385</name>
</gene>
<feature type="signal peptide" evidence="1">
    <location>
        <begin position="1"/>
        <end position="17"/>
    </location>
</feature>
<keyword evidence="1" id="KW-0732">Signal</keyword>
<proteinExistence type="predicted"/>
<keyword evidence="3" id="KW-1185">Reference proteome</keyword>
<evidence type="ECO:0000313" key="3">
    <source>
        <dbReference type="Proteomes" id="UP000242444"/>
    </source>
</evidence>
<dbReference type="Proteomes" id="UP000242444">
    <property type="component" value="Unassembled WGS sequence"/>
</dbReference>
<organism evidence="2 3">
    <name type="scientific">Amycolatopsis antarctica</name>
    <dbReference type="NCBI Taxonomy" id="1854586"/>
    <lineage>
        <taxon>Bacteria</taxon>
        <taxon>Bacillati</taxon>
        <taxon>Actinomycetota</taxon>
        <taxon>Actinomycetes</taxon>
        <taxon>Pseudonocardiales</taxon>
        <taxon>Pseudonocardiaceae</taxon>
        <taxon>Amycolatopsis</taxon>
    </lineage>
</organism>
<evidence type="ECO:0000256" key="1">
    <source>
        <dbReference type="SAM" id="SignalP"/>
    </source>
</evidence>
<dbReference type="OrthoDB" id="5175106at2"/>